<protein>
    <recommendedName>
        <fullName evidence="4">Kazal-like domain-containing protein</fullName>
    </recommendedName>
</protein>
<proteinExistence type="predicted"/>
<evidence type="ECO:0008006" key="4">
    <source>
        <dbReference type="Google" id="ProtNLM"/>
    </source>
</evidence>
<evidence type="ECO:0000313" key="2">
    <source>
        <dbReference type="EMBL" id="HIU53091.1"/>
    </source>
</evidence>
<comment type="caution">
    <text evidence="2">The sequence shown here is derived from an EMBL/GenBank/DDBJ whole genome shotgun (WGS) entry which is preliminary data.</text>
</comment>
<gene>
    <name evidence="2" type="ORF">IAD20_03310</name>
</gene>
<accession>A0A9D1SAN0</accession>
<reference evidence="2" key="1">
    <citation type="submission" date="2020-10" db="EMBL/GenBank/DDBJ databases">
        <authorList>
            <person name="Gilroy R."/>
        </authorList>
    </citation>
    <scope>NUCLEOTIDE SEQUENCE</scope>
    <source>
        <strain evidence="2">ChiW3-316</strain>
    </source>
</reference>
<keyword evidence="1" id="KW-0732">Signal</keyword>
<reference evidence="2" key="2">
    <citation type="journal article" date="2021" name="PeerJ">
        <title>Extensive microbial diversity within the chicken gut microbiome revealed by metagenomics and culture.</title>
        <authorList>
            <person name="Gilroy R."/>
            <person name="Ravi A."/>
            <person name="Getino M."/>
            <person name="Pursley I."/>
            <person name="Horton D.L."/>
            <person name="Alikhan N.F."/>
            <person name="Baker D."/>
            <person name="Gharbi K."/>
            <person name="Hall N."/>
            <person name="Watson M."/>
            <person name="Adriaenssens E.M."/>
            <person name="Foster-Nyarko E."/>
            <person name="Jarju S."/>
            <person name="Secka A."/>
            <person name="Antonio M."/>
            <person name="Oren A."/>
            <person name="Chaudhuri R.R."/>
            <person name="La Ragione R."/>
            <person name="Hildebrand F."/>
            <person name="Pallen M.J."/>
        </authorList>
    </citation>
    <scope>NUCLEOTIDE SEQUENCE</scope>
    <source>
        <strain evidence="2">ChiW3-316</strain>
    </source>
</reference>
<evidence type="ECO:0000256" key="1">
    <source>
        <dbReference type="SAM" id="SignalP"/>
    </source>
</evidence>
<organism evidence="2 3">
    <name type="scientific">Candidatus Scatocola faecipullorum</name>
    <dbReference type="NCBI Taxonomy" id="2840917"/>
    <lineage>
        <taxon>Bacteria</taxon>
        <taxon>Pseudomonadati</taxon>
        <taxon>Pseudomonadota</taxon>
        <taxon>Alphaproteobacteria</taxon>
        <taxon>Rhodospirillales</taxon>
        <taxon>Rhodospirillaceae</taxon>
        <taxon>Rhodospirillaceae incertae sedis</taxon>
        <taxon>Candidatus Scatocola</taxon>
    </lineage>
</organism>
<evidence type="ECO:0000313" key="3">
    <source>
        <dbReference type="Proteomes" id="UP000824107"/>
    </source>
</evidence>
<feature type="chain" id="PRO_5039323841" description="Kazal-like domain-containing protein" evidence="1">
    <location>
        <begin position="22"/>
        <end position="128"/>
    </location>
</feature>
<dbReference type="EMBL" id="DVNC01000023">
    <property type="protein sequence ID" value="HIU53091.1"/>
    <property type="molecule type" value="Genomic_DNA"/>
</dbReference>
<name>A0A9D1SAN0_9PROT</name>
<feature type="signal peptide" evidence="1">
    <location>
        <begin position="1"/>
        <end position="21"/>
    </location>
</feature>
<dbReference type="Proteomes" id="UP000824107">
    <property type="component" value="Unassembled WGS sequence"/>
</dbReference>
<dbReference type="AlphaFoldDB" id="A0A9D1SAN0"/>
<sequence>MIKLITAIFLALGVITSESFAGVRSIVSDSSNSDVAVSGNSNGNDYTYEEPSYDLDPAVQCQNSGFARRGCPSGYRPIGECPYDSSYYAGCCLAKYQYLAEDCIAAHMKPSADNCMGYYACEQIETPQ</sequence>